<dbReference type="Pfam" id="PF19841">
    <property type="entry name" value="GldN"/>
    <property type="match status" value="1"/>
</dbReference>
<reference evidence="1 2" key="1">
    <citation type="journal article" date="2007" name="Appl. Environ. Microbiol.">
        <title>Genome sequence of the cellulolytic gliding bacterium Cytophaga hutchinsonii.</title>
        <authorList>
            <person name="Xie G."/>
            <person name="Bruce D.C."/>
            <person name="Challacombe J.F."/>
            <person name="Chertkov O."/>
            <person name="Detter J.C."/>
            <person name="Gilna P."/>
            <person name="Han C.S."/>
            <person name="Lucas S."/>
            <person name="Misra M."/>
            <person name="Myers G.L."/>
            <person name="Richardson P."/>
            <person name="Tapia R."/>
            <person name="Thayer N."/>
            <person name="Thompson L.S."/>
            <person name="Brettin T.S."/>
            <person name="Henrissat B."/>
            <person name="Wilson D.B."/>
            <person name="McBride M.J."/>
        </authorList>
    </citation>
    <scope>NUCLEOTIDE SEQUENCE [LARGE SCALE GENOMIC DNA]</scope>
    <source>
        <strain evidence="2">ATCC 33406 / DSM 1761 / CIP 103989 / NBRC 15051 / NCIMB 9469 / D465</strain>
    </source>
</reference>
<sequence length="294" mass="33842">MIFCTGCVSFIKDSIMSVTFHKNCIAMKKTFVILTTLCLSNMLFAQESYNPLSVRPVHPSDIMYQKTVTRAMDLREKQNEPLFSRNREITALLMDGVINGIIKAYENDSLKTHVSVSDFLKKLTGPNTISTEDTVDLFLEYGSDWKQIIAAMPVDQYAARDLYQLEIKECILFDKQRSALYYDIQTITVFIPADHPMNTRGIQIPVASFSYKEVAEKLFQDNPKAIWYNTQNDRENKNLADAFDLRLFSSYIIKVSNPKDAYLTDIYSDQQKAIMASSWAASTLMEYEHNLWEF</sequence>
<dbReference type="NCBIfam" id="TIGR03523">
    <property type="entry name" value="GldN"/>
    <property type="match status" value="1"/>
</dbReference>
<organism evidence="1 2">
    <name type="scientific">Cytophaga hutchinsonii (strain ATCC 33406 / DSM 1761 / CIP 103989 / NBRC 15051 / NCIMB 9469 / D465)</name>
    <dbReference type="NCBI Taxonomy" id="269798"/>
    <lineage>
        <taxon>Bacteria</taxon>
        <taxon>Pseudomonadati</taxon>
        <taxon>Bacteroidota</taxon>
        <taxon>Cytophagia</taxon>
        <taxon>Cytophagales</taxon>
        <taxon>Cytophagaceae</taxon>
        <taxon>Cytophaga</taxon>
    </lineage>
</organism>
<gene>
    <name evidence="1" type="ordered locus">CHU_2610</name>
</gene>
<dbReference type="EMBL" id="CP000383">
    <property type="protein sequence ID" value="ABG59863.1"/>
    <property type="molecule type" value="Genomic_DNA"/>
</dbReference>
<evidence type="ECO:0000313" key="2">
    <source>
        <dbReference type="Proteomes" id="UP000001822"/>
    </source>
</evidence>
<accession>A0A6N4SU67</accession>
<dbReference type="Proteomes" id="UP000001822">
    <property type="component" value="Chromosome"/>
</dbReference>
<protein>
    <submittedName>
        <fullName evidence="1">Protein involved in gliding motility GldN</fullName>
    </submittedName>
</protein>
<keyword evidence="2" id="KW-1185">Reference proteome</keyword>
<evidence type="ECO:0000313" key="1">
    <source>
        <dbReference type="EMBL" id="ABG59863.1"/>
    </source>
</evidence>
<dbReference type="KEGG" id="chu:CHU_2610"/>
<dbReference type="InterPro" id="IPR019847">
    <property type="entry name" value="Gliding_motility_assoc_GldN"/>
</dbReference>
<name>A0A6N4SU67_CYTH3</name>
<dbReference type="AlphaFoldDB" id="A0A6N4SU67"/>
<proteinExistence type="predicted"/>